<dbReference type="STRING" id="34506.A0A090LCN9"/>
<sequence>MSLRTSTSNGRVNSLSFSYYHPQMSSTSSTSTTTTTSSISPGDKIECQKFPNKNYQKNVNSGTLIYSTSSKSQQNYFPKNDAEKIVEVTNLSTPPAGGLRVFQHYMNTYNEPDQRGIISNISSDKGINKMSKSVSESSGIMIKEDLTKMIDDNNKTKFTKNSSTSLSFHNTLPSINPFKATSARKSKINDNFFIMKERLDEKMNEKKQINEDVPKKNVSFQLTRIPYDMLEECYRHEHKPTEWSVITLNNETKNIPIGIEDSFTPITKANSRKLDAIEIDDIEKDSRIYLDGRFREGDHIKEINGRPVYQMSSQRVKSYFEEMKTMENPSLTLDVKYEDILERTEEIKNKNLKNSFKKDQLTEIVTPIQSKLQQVNSTLIKSNEKDIVLIKANNGFGFNVTSRYNAQNECLLYVSTVKLDSVAYGILEIGDRILKLNNECLSESSQNQFVSQLKAIPVGEKITLCIARSDIDKKEDNNNAKEGNLYGNIIDKKQPTKTMGEGLHKNDISQNSANFINEKIEIKDILIPFNSTPSSGLGISLKARCIHKANGEKQDVGIFVKKALVGGSAYNSGLLKENDRLIGIEGIDLTKYPTNKKAFETIADCLNSLDKNKTHVRLKISRIVSNDKTSDEESLSNVKIDVVRDDQYNDYFYEPNNLVSPALIRAEKNGVTSVTVNDQDSDLPMNTFQNEDDLYFDRQSKTRQSISEKRKNVSNNDPTNLEVFQKIKHLRQTSAPTTTSQSFPKYSPLLNAKKIRNIDSSTNVPINEKSVDINEKILKSINQDSNKNFQSTTPLINQYKPQRSRSSDMTHKKSFFEKNRNAVTMNNFKTPSPKQNTPDKIINIGYSEVPTIEKYERHMYQGPAIQPNMPQTYSFQVPFESRRGSQRVPPPTYSQTLDKKNNYNRYTMIDPSMSYHVMKQPVVAVPHHQNILYHSPIPPPRFGGREGTKHEIQINNDYYDAFNNYFVASETLPLPLNGVKKTIVPKIPERNPPFFEKVISPQTLKKKNLYDGRSHSVFYYDTVAPSEILKSEVTVKRF</sequence>
<proteinExistence type="predicted"/>
<feature type="domain" description="PDZ" evidence="2">
    <location>
        <begin position="526"/>
        <end position="602"/>
    </location>
</feature>
<evidence type="ECO:0000313" key="6">
    <source>
        <dbReference type="WormBase" id="SRAE_2000219400"/>
    </source>
</evidence>
<dbReference type="Proteomes" id="UP000035682">
    <property type="component" value="Unplaced"/>
</dbReference>
<feature type="compositionally biased region" description="Low complexity" evidence="1">
    <location>
        <begin position="25"/>
        <end position="38"/>
    </location>
</feature>
<dbReference type="AlphaFoldDB" id="A0A090LCN9"/>
<dbReference type="WBParaSite" id="SRAE_2000219400.1">
    <property type="protein sequence ID" value="SRAE_2000219400.1"/>
    <property type="gene ID" value="WBGene00262403"/>
</dbReference>
<evidence type="ECO:0000313" key="3">
    <source>
        <dbReference type="EMBL" id="CEF67532.1"/>
    </source>
</evidence>
<reference evidence="3" key="2">
    <citation type="submission" date="2014-09" db="EMBL/GenBank/DDBJ databases">
        <authorList>
            <person name="Aslett A.Martin."/>
        </authorList>
    </citation>
    <scope>NUCLEOTIDE SEQUENCE</scope>
    <source>
        <strain evidence="3">ED321 Heterogonic</strain>
    </source>
</reference>
<evidence type="ECO:0000259" key="2">
    <source>
        <dbReference type="PROSITE" id="PS50106"/>
    </source>
</evidence>
<dbReference type="GO" id="GO:0051660">
    <property type="term" value="P:establishment of centrosome localization"/>
    <property type="evidence" value="ECO:0007669"/>
    <property type="project" value="TreeGrafter"/>
</dbReference>
<feature type="domain" description="PDZ" evidence="2">
    <location>
        <begin position="245"/>
        <end position="322"/>
    </location>
</feature>
<dbReference type="SMART" id="SM00228">
    <property type="entry name" value="PDZ"/>
    <property type="match status" value="3"/>
</dbReference>
<dbReference type="GO" id="GO:0043296">
    <property type="term" value="C:apical junction complex"/>
    <property type="evidence" value="ECO:0007669"/>
    <property type="project" value="TreeGrafter"/>
</dbReference>
<dbReference type="InterPro" id="IPR001478">
    <property type="entry name" value="PDZ"/>
</dbReference>
<dbReference type="GeneID" id="36379897"/>
<dbReference type="GO" id="GO:0007155">
    <property type="term" value="P:cell adhesion"/>
    <property type="evidence" value="ECO:0007669"/>
    <property type="project" value="TreeGrafter"/>
</dbReference>
<dbReference type="GO" id="GO:0045197">
    <property type="term" value="P:establishment or maintenance of epithelial cell apical/basal polarity"/>
    <property type="evidence" value="ECO:0007669"/>
    <property type="project" value="TreeGrafter"/>
</dbReference>
<dbReference type="InterPro" id="IPR052213">
    <property type="entry name" value="PAR3"/>
</dbReference>
<dbReference type="GO" id="GO:0005912">
    <property type="term" value="C:adherens junction"/>
    <property type="evidence" value="ECO:0007669"/>
    <property type="project" value="TreeGrafter"/>
</dbReference>
<evidence type="ECO:0000313" key="5">
    <source>
        <dbReference type="WBParaSite" id="SRAE_2000219400.1"/>
    </source>
</evidence>
<dbReference type="PANTHER" id="PTHR16484">
    <property type="entry name" value="PARTITIONING DEFECTIVE 3 RELATED"/>
    <property type="match status" value="1"/>
</dbReference>
<organism evidence="3">
    <name type="scientific">Strongyloides ratti</name>
    <name type="common">Parasitic roundworm</name>
    <dbReference type="NCBI Taxonomy" id="34506"/>
    <lineage>
        <taxon>Eukaryota</taxon>
        <taxon>Metazoa</taxon>
        <taxon>Ecdysozoa</taxon>
        <taxon>Nematoda</taxon>
        <taxon>Chromadorea</taxon>
        <taxon>Rhabditida</taxon>
        <taxon>Tylenchina</taxon>
        <taxon>Panagrolaimomorpha</taxon>
        <taxon>Strongyloidoidea</taxon>
        <taxon>Strongyloididae</taxon>
        <taxon>Strongyloides</taxon>
    </lineage>
</organism>
<dbReference type="GO" id="GO:0030010">
    <property type="term" value="P:establishment of cell polarity"/>
    <property type="evidence" value="ECO:0007669"/>
    <property type="project" value="TreeGrafter"/>
</dbReference>
<feature type="region of interest" description="Disordered" evidence="1">
    <location>
        <begin position="22"/>
        <end position="44"/>
    </location>
</feature>
<dbReference type="RefSeq" id="XP_024506732.1">
    <property type="nucleotide sequence ID" value="XM_024653235.1"/>
</dbReference>
<dbReference type="GO" id="GO:0005938">
    <property type="term" value="C:cell cortex"/>
    <property type="evidence" value="ECO:0007669"/>
    <property type="project" value="TreeGrafter"/>
</dbReference>
<gene>
    <name evidence="3 5 6" type="ORF">SRAE_2000219400</name>
</gene>
<accession>A0A090LCN9</accession>
<dbReference type="Pfam" id="PF00595">
    <property type="entry name" value="PDZ"/>
    <property type="match status" value="2"/>
</dbReference>
<feature type="compositionally biased region" description="Polar residues" evidence="1">
    <location>
        <begin position="675"/>
        <end position="689"/>
    </location>
</feature>
<dbReference type="EMBL" id="LN609529">
    <property type="protein sequence ID" value="CEF67532.1"/>
    <property type="molecule type" value="Genomic_DNA"/>
</dbReference>
<dbReference type="WormBase" id="SRAE_2000219400">
    <property type="protein sequence ID" value="SRP09450"/>
    <property type="gene ID" value="WBGene00262403"/>
</dbReference>
<dbReference type="InterPro" id="IPR036034">
    <property type="entry name" value="PDZ_sf"/>
</dbReference>
<dbReference type="PROSITE" id="PS50106">
    <property type="entry name" value="PDZ"/>
    <property type="match status" value="3"/>
</dbReference>
<dbReference type="Gene3D" id="2.30.42.10">
    <property type="match status" value="3"/>
</dbReference>
<dbReference type="GO" id="GO:0008104">
    <property type="term" value="P:intracellular protein localization"/>
    <property type="evidence" value="ECO:0007669"/>
    <property type="project" value="TreeGrafter"/>
</dbReference>
<dbReference type="GO" id="GO:0000226">
    <property type="term" value="P:microtubule cytoskeleton organization"/>
    <property type="evidence" value="ECO:0007669"/>
    <property type="project" value="TreeGrafter"/>
</dbReference>
<name>A0A090LCN9_STRRB</name>
<feature type="region of interest" description="Disordered" evidence="1">
    <location>
        <begin position="675"/>
        <end position="696"/>
    </location>
</feature>
<keyword evidence="4" id="KW-1185">Reference proteome</keyword>
<dbReference type="SUPFAM" id="SSF50156">
    <property type="entry name" value="PDZ domain-like"/>
    <property type="match status" value="3"/>
</dbReference>
<dbReference type="OrthoDB" id="6264899at2759"/>
<evidence type="ECO:0000256" key="1">
    <source>
        <dbReference type="SAM" id="MobiDB-lite"/>
    </source>
</evidence>
<protein>
    <submittedName>
        <fullName evidence="3 5">Bazooka</fullName>
    </submittedName>
</protein>
<evidence type="ECO:0000313" key="4">
    <source>
        <dbReference type="Proteomes" id="UP000035682"/>
    </source>
</evidence>
<dbReference type="PANTHER" id="PTHR16484:SF17">
    <property type="entry name" value="BAZOOKA, ISOFORM B"/>
    <property type="match status" value="1"/>
</dbReference>
<dbReference type="GO" id="GO:0035091">
    <property type="term" value="F:phosphatidylinositol binding"/>
    <property type="evidence" value="ECO:0007669"/>
    <property type="project" value="TreeGrafter"/>
</dbReference>
<reference evidence="4" key="1">
    <citation type="submission" date="2014-09" db="EMBL/GenBank/DDBJ databases">
        <authorList>
            <person name="Martin A.A."/>
        </authorList>
    </citation>
    <scope>NUCLEOTIDE SEQUENCE</scope>
    <source>
        <strain evidence="4">ED321</strain>
    </source>
</reference>
<feature type="domain" description="PDZ" evidence="2">
    <location>
        <begin position="386"/>
        <end position="454"/>
    </location>
</feature>
<dbReference type="GO" id="GO:0016324">
    <property type="term" value="C:apical plasma membrane"/>
    <property type="evidence" value="ECO:0007669"/>
    <property type="project" value="TreeGrafter"/>
</dbReference>
<reference evidence="5" key="3">
    <citation type="submission" date="2020-12" db="UniProtKB">
        <authorList>
            <consortium name="WormBaseParasite"/>
        </authorList>
    </citation>
    <scope>IDENTIFICATION</scope>
</reference>
<dbReference type="CTD" id="36379897"/>